<feature type="region of interest" description="Disordered" evidence="2">
    <location>
        <begin position="1"/>
        <end position="23"/>
    </location>
</feature>
<gene>
    <name evidence="3" type="ORF">DQ226_00290</name>
</gene>
<name>A0A365PEK6_9ACTN</name>
<dbReference type="AlphaFoldDB" id="A0A365PEK6"/>
<evidence type="ECO:0000313" key="4">
    <source>
        <dbReference type="Proteomes" id="UP000252187"/>
    </source>
</evidence>
<dbReference type="Gene3D" id="3.30.420.40">
    <property type="match status" value="2"/>
</dbReference>
<evidence type="ECO:0000256" key="2">
    <source>
        <dbReference type="SAM" id="MobiDB-lite"/>
    </source>
</evidence>
<proteinExistence type="inferred from homology"/>
<dbReference type="SUPFAM" id="SSF53067">
    <property type="entry name" value="Actin-like ATPase domain"/>
    <property type="match status" value="1"/>
</dbReference>
<dbReference type="InterPro" id="IPR043129">
    <property type="entry name" value="ATPase_NBD"/>
</dbReference>
<accession>A0A365PEK6</accession>
<dbReference type="PANTHER" id="PTHR18964:SF146">
    <property type="entry name" value="POLYPHOSPHATE GLUCOKINASE"/>
    <property type="match status" value="1"/>
</dbReference>
<evidence type="ECO:0000313" key="3">
    <source>
        <dbReference type="EMBL" id="RBA41001.1"/>
    </source>
</evidence>
<dbReference type="NCBIfam" id="NF045942">
    <property type="entry name" value="PolPhglucPhase"/>
    <property type="match status" value="1"/>
</dbReference>
<dbReference type="EMBL" id="QNTT01000001">
    <property type="protein sequence ID" value="RBA41001.1"/>
    <property type="molecule type" value="Genomic_DNA"/>
</dbReference>
<dbReference type="PANTHER" id="PTHR18964">
    <property type="entry name" value="ROK (REPRESSOR, ORF, KINASE) FAMILY"/>
    <property type="match status" value="1"/>
</dbReference>
<dbReference type="Pfam" id="PF00480">
    <property type="entry name" value="ROK"/>
    <property type="match status" value="1"/>
</dbReference>
<organism evidence="3 4">
    <name type="scientific">Dietzia maris</name>
    <dbReference type="NCBI Taxonomy" id="37915"/>
    <lineage>
        <taxon>Bacteria</taxon>
        <taxon>Bacillati</taxon>
        <taxon>Actinomycetota</taxon>
        <taxon>Actinomycetes</taxon>
        <taxon>Mycobacteriales</taxon>
        <taxon>Dietziaceae</taxon>
        <taxon>Dietzia</taxon>
    </lineage>
</organism>
<dbReference type="Proteomes" id="UP000252187">
    <property type="component" value="Unassembled WGS sequence"/>
</dbReference>
<evidence type="ECO:0000256" key="1">
    <source>
        <dbReference type="ARBA" id="ARBA00006479"/>
    </source>
</evidence>
<comment type="caution">
    <text evidence="3">The sequence shown here is derived from an EMBL/GenBank/DDBJ whole genome shotgun (WGS) entry which is preliminary data.</text>
</comment>
<reference evidence="3 4" key="1">
    <citation type="submission" date="2018-06" db="EMBL/GenBank/DDBJ databases">
        <title>Whole genome sequencing of four bacterial strains from South Shetland trench revealing bio-synthetic gene clusters.</title>
        <authorList>
            <person name="Abdel-Mageed W.M."/>
            <person name="Lehri B."/>
            <person name="Jarmusch S.A."/>
            <person name="Miranda K."/>
            <person name="Goodfellow M."/>
            <person name="Jaspars M."/>
            <person name="Karlyshev A.V."/>
        </authorList>
    </citation>
    <scope>NUCLEOTIDE SEQUENCE [LARGE SCALE GENOMIC DNA]</scope>
    <source>
        <strain evidence="3 4">SST1</strain>
    </source>
</reference>
<dbReference type="CDD" id="cd24058">
    <property type="entry name" value="ASKHA_NBD_ROK_PPGK"/>
    <property type="match status" value="1"/>
</dbReference>
<protein>
    <submittedName>
        <fullName evidence="3">ROK family protein</fullName>
    </submittedName>
</protein>
<sequence length="284" mass="29520">MSVPTPAATDLPPGTPGTPTGLGVDVGGTGIKVGLVDLARGELIGDRVVRGTPQPATPDAIAQSIREMTEEFDWTGPVGVALPSVIHEGVARIAHNIDKSWIGCDVAELFDRHLPGRTVLMLNDADAAGLTEVHYGAGEGIDGLVILLTFGTGIGSALLLDGRLLPNSEFGHAIVEDIAGRGFDEAEHLASAAVRSRDGLSFAEWAPHVSNVLRSIEDLLWPRAFVLGGGVSEVADEWFPLLENRTPVRAAVRRGDAGIIGAALYAAGHSGVLDLGGALPDDED</sequence>
<dbReference type="InterPro" id="IPR000600">
    <property type="entry name" value="ROK"/>
</dbReference>
<comment type="similarity">
    <text evidence="1">Belongs to the ROK (NagC/XylR) family.</text>
</comment>